<organism evidence="1 2">
    <name type="scientific">Portunus trituberculatus</name>
    <name type="common">Swimming crab</name>
    <name type="synonym">Neptunus trituberculatus</name>
    <dbReference type="NCBI Taxonomy" id="210409"/>
    <lineage>
        <taxon>Eukaryota</taxon>
        <taxon>Metazoa</taxon>
        <taxon>Ecdysozoa</taxon>
        <taxon>Arthropoda</taxon>
        <taxon>Crustacea</taxon>
        <taxon>Multicrustacea</taxon>
        <taxon>Malacostraca</taxon>
        <taxon>Eumalacostraca</taxon>
        <taxon>Eucarida</taxon>
        <taxon>Decapoda</taxon>
        <taxon>Pleocyemata</taxon>
        <taxon>Brachyura</taxon>
        <taxon>Eubrachyura</taxon>
        <taxon>Portunoidea</taxon>
        <taxon>Portunidae</taxon>
        <taxon>Portuninae</taxon>
        <taxon>Portunus</taxon>
    </lineage>
</organism>
<keyword evidence="2" id="KW-1185">Reference proteome</keyword>
<dbReference type="AlphaFoldDB" id="A0A5B7EDM6"/>
<evidence type="ECO:0000313" key="1">
    <source>
        <dbReference type="EMBL" id="MPC31465.1"/>
    </source>
</evidence>
<dbReference type="EMBL" id="VSRR010002440">
    <property type="protein sequence ID" value="MPC31465.1"/>
    <property type="molecule type" value="Genomic_DNA"/>
</dbReference>
<accession>A0A5B7EDM6</accession>
<reference evidence="1 2" key="1">
    <citation type="submission" date="2019-05" db="EMBL/GenBank/DDBJ databases">
        <title>Another draft genome of Portunus trituberculatus and its Hox gene families provides insights of decapod evolution.</title>
        <authorList>
            <person name="Jeong J.-H."/>
            <person name="Song I."/>
            <person name="Kim S."/>
            <person name="Choi T."/>
            <person name="Kim D."/>
            <person name="Ryu S."/>
            <person name="Kim W."/>
        </authorList>
    </citation>
    <scope>NUCLEOTIDE SEQUENCE [LARGE SCALE GENOMIC DNA]</scope>
    <source>
        <tissue evidence="1">Muscle</tissue>
    </source>
</reference>
<dbReference type="Proteomes" id="UP000324222">
    <property type="component" value="Unassembled WGS sequence"/>
</dbReference>
<gene>
    <name evidence="1" type="ORF">E2C01_024754</name>
</gene>
<comment type="caution">
    <text evidence="1">The sequence shown here is derived from an EMBL/GenBank/DDBJ whole genome shotgun (WGS) entry which is preliminary data.</text>
</comment>
<protein>
    <submittedName>
        <fullName evidence="1">Uncharacterized protein</fullName>
    </submittedName>
</protein>
<name>A0A5B7EDM6_PORTR</name>
<sequence>MADVDVQSWIVLVATAVSLRHNARQHEESIGFFSHKWSTRITLREQRKKDRISSPARIATLFQHSQQINVSPKSK</sequence>
<proteinExistence type="predicted"/>
<evidence type="ECO:0000313" key="2">
    <source>
        <dbReference type="Proteomes" id="UP000324222"/>
    </source>
</evidence>